<dbReference type="Pfam" id="PF01627">
    <property type="entry name" value="Hpt"/>
    <property type="match status" value="1"/>
</dbReference>
<comment type="caution">
    <text evidence="5">The sequence shown here is derived from an EMBL/GenBank/DDBJ whole genome shotgun (WGS) entry which is preliminary data.</text>
</comment>
<dbReference type="AlphaFoldDB" id="A0A9Q5HQG6"/>
<feature type="region of interest" description="Disordered" evidence="3">
    <location>
        <begin position="87"/>
        <end position="111"/>
    </location>
</feature>
<dbReference type="Proteomes" id="UP000757232">
    <property type="component" value="Unassembled WGS sequence"/>
</dbReference>
<keyword evidence="6" id="KW-1185">Reference proteome</keyword>
<evidence type="ECO:0000256" key="3">
    <source>
        <dbReference type="SAM" id="MobiDB-lite"/>
    </source>
</evidence>
<feature type="domain" description="HPt" evidence="4">
    <location>
        <begin position="130"/>
        <end position="235"/>
    </location>
</feature>
<dbReference type="Pfam" id="PF02423">
    <property type="entry name" value="OCD_Mu_crystall"/>
    <property type="match status" value="1"/>
</dbReference>
<dbReference type="SMART" id="SM00073">
    <property type="entry name" value="HPT"/>
    <property type="match status" value="1"/>
</dbReference>
<dbReference type="FunFam" id="1.20.120.160:FF:000007">
    <property type="entry name" value="Multistep phosphorelay regulator 1"/>
    <property type="match status" value="1"/>
</dbReference>
<dbReference type="GO" id="GO:0000160">
    <property type="term" value="P:phosphorelay signal transduction system"/>
    <property type="evidence" value="ECO:0007669"/>
    <property type="project" value="InterPro"/>
</dbReference>
<dbReference type="InterPro" id="IPR036291">
    <property type="entry name" value="NAD(P)-bd_dom_sf"/>
</dbReference>
<dbReference type="InterPro" id="IPR023401">
    <property type="entry name" value="ODC_N"/>
</dbReference>
<dbReference type="CDD" id="cd00088">
    <property type="entry name" value="HPT"/>
    <property type="match status" value="1"/>
</dbReference>
<comment type="similarity">
    <text evidence="1">Belongs to the ornithine cyclodeaminase/mu-crystallin family.</text>
</comment>
<proteinExistence type="inferred from homology"/>
<keyword evidence="2" id="KW-0597">Phosphoprotein</keyword>
<evidence type="ECO:0000259" key="4">
    <source>
        <dbReference type="PROSITE" id="PS50894"/>
    </source>
</evidence>
<dbReference type="Gene3D" id="3.40.50.720">
    <property type="entry name" value="NAD(P)-binding Rossmann-like Domain"/>
    <property type="match status" value="1"/>
</dbReference>
<dbReference type="GO" id="GO:0005737">
    <property type="term" value="C:cytoplasm"/>
    <property type="evidence" value="ECO:0007669"/>
    <property type="project" value="TreeGrafter"/>
</dbReference>
<dbReference type="InterPro" id="IPR008207">
    <property type="entry name" value="Sig_transdc_His_kin_Hpt_dom"/>
</dbReference>
<evidence type="ECO:0000313" key="5">
    <source>
        <dbReference type="EMBL" id="OCB84065.1"/>
    </source>
</evidence>
<dbReference type="InterPro" id="IPR003462">
    <property type="entry name" value="ODC_Mu_crystall"/>
</dbReference>
<organism evidence="5 6">
    <name type="scientific">Sanghuangporus baumii</name>
    <name type="common">Phellinus baumii</name>
    <dbReference type="NCBI Taxonomy" id="108892"/>
    <lineage>
        <taxon>Eukaryota</taxon>
        <taxon>Fungi</taxon>
        <taxon>Dikarya</taxon>
        <taxon>Basidiomycota</taxon>
        <taxon>Agaricomycotina</taxon>
        <taxon>Agaricomycetes</taxon>
        <taxon>Hymenochaetales</taxon>
        <taxon>Hymenochaetaceae</taxon>
        <taxon>Sanghuangporus</taxon>
    </lineage>
</organism>
<dbReference type="OrthoDB" id="41492at2759"/>
<name>A0A9Q5HQG6_SANBA</name>
<dbReference type="InterPro" id="IPR036641">
    <property type="entry name" value="HPT_dom_sf"/>
</dbReference>
<gene>
    <name evidence="5" type="ORF">A7U60_g8736</name>
</gene>
<protein>
    <submittedName>
        <fullName evidence="5">NAD-binding protein</fullName>
    </submittedName>
</protein>
<dbReference type="PROSITE" id="PS50894">
    <property type="entry name" value="HPT"/>
    <property type="match status" value="1"/>
</dbReference>
<evidence type="ECO:0000256" key="2">
    <source>
        <dbReference type="PROSITE-ProRule" id="PRU00110"/>
    </source>
</evidence>
<reference evidence="5" key="1">
    <citation type="submission" date="2016-06" db="EMBL/GenBank/DDBJ databases">
        <title>Draft Genome sequence of the fungus Inonotus baumii.</title>
        <authorList>
            <person name="Zhu H."/>
            <person name="Lin W."/>
        </authorList>
    </citation>
    <scope>NUCLEOTIDE SEQUENCE</scope>
    <source>
        <strain evidence="5">821</strain>
    </source>
</reference>
<dbReference type="SUPFAM" id="SSF47226">
    <property type="entry name" value="Histidine-containing phosphotransfer domain, HPT domain"/>
    <property type="match status" value="1"/>
</dbReference>
<evidence type="ECO:0000256" key="1">
    <source>
        <dbReference type="ARBA" id="ARBA00008903"/>
    </source>
</evidence>
<feature type="modified residue" description="Phosphohistidine" evidence="2">
    <location>
        <position position="169"/>
    </location>
</feature>
<dbReference type="PANTHER" id="PTHR13812">
    <property type="entry name" value="KETIMINE REDUCTASE MU-CRYSTALLIN"/>
    <property type="match status" value="1"/>
</dbReference>
<dbReference type="PANTHER" id="PTHR13812:SF19">
    <property type="entry name" value="KETIMINE REDUCTASE MU-CRYSTALLIN"/>
    <property type="match status" value="1"/>
</dbReference>
<dbReference type="SUPFAM" id="SSF51735">
    <property type="entry name" value="NAD(P)-binding Rossmann-fold domains"/>
    <property type="match status" value="1"/>
</dbReference>
<accession>A0A9Q5HQG6</accession>
<dbReference type="Gene3D" id="1.20.120.160">
    <property type="entry name" value="HPT domain"/>
    <property type="match status" value="1"/>
</dbReference>
<dbReference type="EMBL" id="LNZH02000216">
    <property type="protein sequence ID" value="OCB84065.1"/>
    <property type="molecule type" value="Genomic_DNA"/>
</dbReference>
<sequence>MPASPPRPKYDGSHPSSPVDAKAFARSAGATGANTASAANKNDNINGAFFLLCPFQAHVCDIARIITPRSHPFLPSSTMMALTLPLPHPPGAALQPELDQEDSDPPASSPADIIDMDTFRQILDLDEDETHEFSAGMAYAYFDQAATTFTEMESALAVKDLAKLSSLGHFLKGSSAALGVAKVQASCERMQHYGQRRDEEASADLTPEEALGKIDRLLVQVKREYNDAEKWLRNWYKDHGVEPEMDLAVFSAQDVELATSAISPELLVALMGRVFNRFHSQDRISLPHRTSITTDAYSVLFMPARIDDFGTTIKTVSVPGPNSGDGVQATTLLLDEETGAVKAIVNATSLTALRNAAGSVLATQLLGPSNPRTLLAFGAGQQIAAHAKLFLRTMSSLDRCIIVNRSSNSRLASLRTALQSQFPNVDITTGDPSTLNLESVVSSADVICAATSSTKPLFEAHWVKSGTHINLVGSYTPAMAEADVEMIKRAGKILVDSKEACLVEAGEIIAANLATKDLVEIGEAVTSNGKGIPDIITAVKEAGDVTIFKSVGIGLQDTAITGAVVQMCSSMGLGTKIPGYY</sequence>
<evidence type="ECO:0000313" key="6">
    <source>
        <dbReference type="Proteomes" id="UP000757232"/>
    </source>
</evidence>
<dbReference type="Gene3D" id="3.30.1780.10">
    <property type="entry name" value="ornithine cyclodeaminase, domain 1"/>
    <property type="match status" value="1"/>
</dbReference>